<reference evidence="2 3" key="1">
    <citation type="submission" date="2024-04" db="EMBL/GenBank/DDBJ databases">
        <title>Draft genome sequence of Sessilibacter corallicola NBRC 116591.</title>
        <authorList>
            <person name="Miyakawa T."/>
            <person name="Kusuya Y."/>
            <person name="Miura T."/>
        </authorList>
    </citation>
    <scope>NUCLEOTIDE SEQUENCE [LARGE SCALE GENOMIC DNA]</scope>
    <source>
        <strain evidence="2 3">KU-00831-HH</strain>
    </source>
</reference>
<dbReference type="SUPFAM" id="SSF118001">
    <property type="entry name" value="YehU-like"/>
    <property type="match status" value="1"/>
</dbReference>
<organism evidence="2 3">
    <name type="scientific">Sessilibacter corallicola</name>
    <dbReference type="NCBI Taxonomy" id="2904075"/>
    <lineage>
        <taxon>Bacteria</taxon>
        <taxon>Pseudomonadati</taxon>
        <taxon>Pseudomonadota</taxon>
        <taxon>Gammaproteobacteria</taxon>
        <taxon>Cellvibrionales</taxon>
        <taxon>Cellvibrionaceae</taxon>
        <taxon>Sessilibacter</taxon>
    </lineage>
</organism>
<dbReference type="RefSeq" id="WP_353302010.1">
    <property type="nucleotide sequence ID" value="NZ_BAABWN010000003.1"/>
</dbReference>
<sequence length="72" mass="8335">MIIPIDQLPKDVLDGVVEEFITREGTDYGEIEFTLAEKREQVLRQLRNGDIVIVYDESTESVNILRKEDIVQ</sequence>
<dbReference type="EMBL" id="BAABWN010000003">
    <property type="protein sequence ID" value="GAA6167340.1"/>
    <property type="molecule type" value="Genomic_DNA"/>
</dbReference>
<proteinExistence type="inferred from homology"/>
<dbReference type="InterPro" id="IPR036685">
    <property type="entry name" value="YehU-like_sf"/>
</dbReference>
<name>A0ABQ0A6Y0_9GAMM</name>
<dbReference type="Pfam" id="PF06794">
    <property type="entry name" value="UPF0270"/>
    <property type="match status" value="1"/>
</dbReference>
<accession>A0ABQ0A6Y0</accession>
<dbReference type="PIRSF" id="PIRSF006169">
    <property type="entry name" value="UCP006169"/>
    <property type="match status" value="1"/>
</dbReference>
<dbReference type="InterPro" id="IPR010648">
    <property type="entry name" value="UPF0270"/>
</dbReference>
<dbReference type="NCBIfam" id="NF003438">
    <property type="entry name" value="PRK04966.1"/>
    <property type="match status" value="1"/>
</dbReference>
<comment type="caution">
    <text evidence="2">The sequence shown here is derived from an EMBL/GenBank/DDBJ whole genome shotgun (WGS) entry which is preliminary data.</text>
</comment>
<evidence type="ECO:0000313" key="3">
    <source>
        <dbReference type="Proteomes" id="UP001465153"/>
    </source>
</evidence>
<dbReference type="Gene3D" id="1.10.10.610">
    <property type="entry name" value="YehU-like"/>
    <property type="match status" value="1"/>
</dbReference>
<evidence type="ECO:0000313" key="2">
    <source>
        <dbReference type="EMBL" id="GAA6167340.1"/>
    </source>
</evidence>
<gene>
    <name evidence="2" type="ORF">NBRC116591_11500</name>
</gene>
<dbReference type="Proteomes" id="UP001465153">
    <property type="component" value="Unassembled WGS sequence"/>
</dbReference>
<keyword evidence="3" id="KW-1185">Reference proteome</keyword>
<evidence type="ECO:0000256" key="1">
    <source>
        <dbReference type="ARBA" id="ARBA00006450"/>
    </source>
</evidence>
<comment type="similarity">
    <text evidence="1">Belongs to the UPF0270 family.</text>
</comment>
<protein>
    <submittedName>
        <fullName evidence="2">YheU family protein</fullName>
    </submittedName>
</protein>